<comment type="caution">
    <text evidence="8">The sequence shown here is derived from an EMBL/GenBank/DDBJ whole genome shotgun (WGS) entry which is preliminary data.</text>
</comment>
<feature type="domain" description="Protein kinase" evidence="7">
    <location>
        <begin position="1"/>
        <end position="116"/>
    </location>
</feature>
<keyword evidence="2" id="KW-0812">Transmembrane</keyword>
<evidence type="ECO:0000256" key="6">
    <source>
        <dbReference type="SAM" id="MobiDB-lite"/>
    </source>
</evidence>
<keyword evidence="3" id="KW-0732">Signal</keyword>
<evidence type="ECO:0000256" key="5">
    <source>
        <dbReference type="ARBA" id="ARBA00023136"/>
    </source>
</evidence>
<dbReference type="InterPro" id="IPR000719">
    <property type="entry name" value="Prot_kinase_dom"/>
</dbReference>
<keyword evidence="9" id="KW-1185">Reference proteome</keyword>
<evidence type="ECO:0000256" key="4">
    <source>
        <dbReference type="ARBA" id="ARBA00022989"/>
    </source>
</evidence>
<proteinExistence type="predicted"/>
<feature type="compositionally biased region" description="Basic and acidic residues" evidence="6">
    <location>
        <begin position="108"/>
        <end position="121"/>
    </location>
</feature>
<dbReference type="Gene3D" id="1.10.510.10">
    <property type="entry name" value="Transferase(Phosphotransferase) domain 1"/>
    <property type="match status" value="6"/>
</dbReference>
<dbReference type="PANTHER" id="PTHR47974:SF19">
    <property type="entry name" value="RECEPTOR-LIKE SERINE_THREONINE-PROTEIN KINASE"/>
    <property type="match status" value="1"/>
</dbReference>
<keyword evidence="4" id="KW-1133">Transmembrane helix</keyword>
<evidence type="ECO:0000256" key="1">
    <source>
        <dbReference type="ARBA" id="ARBA00004167"/>
    </source>
</evidence>
<sequence length="794" mass="89008">MRGTIGYLAPEWISGVAITAKADVYSYGMMLFELISGRRNSDQPKDGRMEYFPALVASLLNNKGDVLSLLDPRLEENANVEEVTRICRLACWCIQDDETQRPAMGQEEEAKAQDARKKGNCRPREARVLTTMRGTIGYLAPEWISGVAITAKADVYSYGMMLFELVSGRRNSAKPEDGKMEYFPLQMASLINEQGDVLGLLDPRLERNADVEELTRLCRLACWCIQDEESQRPSMGQIARILEGCFGMNLPPIPRFLRRVLTTMRGTIGYLAPEWITGAAVTAKADVYSYGMMLFEMVSGRRNSEQPKEGEREFFPVKMSSIINNQGDVLSLLDPKLEGSAEVEEVTRMCKVACWCIQDDEAQRPTMGQVILFLEGLQEMNLPPISRFLQSIGYGTEDTTVISENRPPVPSNLHRVLTTMRGTIGYLAPEWITGVAVTAKADVYSYGMMLFELVSGRRNTEQPEGGRTEYFPVKMARLVNMQGDVLSLLDPKLEGNADAEEVTRLCKVACWCIQDDEEHRPTMGQVILFLEGLQEMMNLPPIPKVLQSLEYSEEDTIWKSSETETNRVLTTMRGTIGYLAPEWITGVAVTTKADVYSYGMMLFELVSGRRNSETPKDGRTEYFPVWMASVINEQGDVLSLLDPKLEGSADIEEVKRLCKVACWCIQDDETQRPTMGQIFGRDFSRVLTTMRGTIGYLAPEWITGEAVTAKADVYSYGMMLFELVSGKRNSEQPKDGGMEYVPVKMASLINNQGDILSLLDPKLEGNVDVEEVTRVCKVACWCIQEDETQRPTMG</sequence>
<evidence type="ECO:0000313" key="9">
    <source>
        <dbReference type="Proteomes" id="UP001141552"/>
    </source>
</evidence>
<gene>
    <name evidence="8" type="ORF">Tsubulata_026453</name>
</gene>
<protein>
    <recommendedName>
        <fullName evidence="7">Protein kinase domain-containing protein</fullName>
    </recommendedName>
</protein>
<dbReference type="GO" id="GO:0004672">
    <property type="term" value="F:protein kinase activity"/>
    <property type="evidence" value="ECO:0007669"/>
    <property type="project" value="InterPro"/>
</dbReference>
<reference evidence="8" key="2">
    <citation type="journal article" date="2023" name="Plants (Basel)">
        <title>Annotation of the Turnera subulata (Passifloraceae) Draft Genome Reveals the S-Locus Evolved after the Divergence of Turneroideae from Passifloroideae in a Stepwise Manner.</title>
        <authorList>
            <person name="Henning P.M."/>
            <person name="Roalson E.H."/>
            <person name="Mir W."/>
            <person name="McCubbin A.G."/>
            <person name="Shore J.S."/>
        </authorList>
    </citation>
    <scope>NUCLEOTIDE SEQUENCE</scope>
    <source>
        <strain evidence="8">F60SS</strain>
    </source>
</reference>
<dbReference type="PANTHER" id="PTHR47974">
    <property type="entry name" value="OS07G0415500 PROTEIN"/>
    <property type="match status" value="1"/>
</dbReference>
<accession>A0A9Q0FXD9</accession>
<dbReference type="PROSITE" id="PS50011">
    <property type="entry name" value="PROTEIN_KINASE_DOM"/>
    <property type="match status" value="2"/>
</dbReference>
<dbReference type="OrthoDB" id="4062651at2759"/>
<evidence type="ECO:0000256" key="2">
    <source>
        <dbReference type="ARBA" id="ARBA00022692"/>
    </source>
</evidence>
<name>A0A9Q0FXD9_9ROSI</name>
<dbReference type="GO" id="GO:0005524">
    <property type="term" value="F:ATP binding"/>
    <property type="evidence" value="ECO:0007669"/>
    <property type="project" value="InterPro"/>
</dbReference>
<reference evidence="8" key="1">
    <citation type="submission" date="2022-02" db="EMBL/GenBank/DDBJ databases">
        <authorList>
            <person name="Henning P.M."/>
            <person name="McCubbin A.G."/>
            <person name="Shore J.S."/>
        </authorList>
    </citation>
    <scope>NUCLEOTIDE SEQUENCE</scope>
    <source>
        <strain evidence="8">F60SS</strain>
        <tissue evidence="8">Leaves</tissue>
    </source>
</reference>
<evidence type="ECO:0000256" key="3">
    <source>
        <dbReference type="ARBA" id="ARBA00022729"/>
    </source>
</evidence>
<dbReference type="GO" id="GO:0016020">
    <property type="term" value="C:membrane"/>
    <property type="evidence" value="ECO:0007669"/>
    <property type="project" value="UniProtKB-SubCell"/>
</dbReference>
<dbReference type="SUPFAM" id="SSF56112">
    <property type="entry name" value="Protein kinase-like (PK-like)"/>
    <property type="match status" value="6"/>
</dbReference>
<dbReference type="Pfam" id="PF00069">
    <property type="entry name" value="Pkinase"/>
    <property type="match status" value="6"/>
</dbReference>
<dbReference type="AlphaFoldDB" id="A0A9Q0FXD9"/>
<evidence type="ECO:0000313" key="8">
    <source>
        <dbReference type="EMBL" id="KAJ4839659.1"/>
    </source>
</evidence>
<comment type="subcellular location">
    <subcellularLocation>
        <location evidence="1">Membrane</location>
        <topology evidence="1">Single-pass membrane protein</topology>
    </subcellularLocation>
</comment>
<feature type="non-terminal residue" evidence="8">
    <location>
        <position position="794"/>
    </location>
</feature>
<dbReference type="EMBL" id="JAKUCV010003238">
    <property type="protein sequence ID" value="KAJ4839659.1"/>
    <property type="molecule type" value="Genomic_DNA"/>
</dbReference>
<feature type="region of interest" description="Disordered" evidence="6">
    <location>
        <begin position="102"/>
        <end position="121"/>
    </location>
</feature>
<feature type="domain" description="Protein kinase" evidence="7">
    <location>
        <begin position="386"/>
        <end position="794"/>
    </location>
</feature>
<dbReference type="Proteomes" id="UP001141552">
    <property type="component" value="Unassembled WGS sequence"/>
</dbReference>
<dbReference type="InterPro" id="IPR011009">
    <property type="entry name" value="Kinase-like_dom_sf"/>
</dbReference>
<keyword evidence="5" id="KW-0472">Membrane</keyword>
<organism evidence="8 9">
    <name type="scientific">Turnera subulata</name>
    <dbReference type="NCBI Taxonomy" id="218843"/>
    <lineage>
        <taxon>Eukaryota</taxon>
        <taxon>Viridiplantae</taxon>
        <taxon>Streptophyta</taxon>
        <taxon>Embryophyta</taxon>
        <taxon>Tracheophyta</taxon>
        <taxon>Spermatophyta</taxon>
        <taxon>Magnoliopsida</taxon>
        <taxon>eudicotyledons</taxon>
        <taxon>Gunneridae</taxon>
        <taxon>Pentapetalae</taxon>
        <taxon>rosids</taxon>
        <taxon>fabids</taxon>
        <taxon>Malpighiales</taxon>
        <taxon>Passifloraceae</taxon>
        <taxon>Turnera</taxon>
    </lineage>
</organism>
<evidence type="ECO:0000259" key="7">
    <source>
        <dbReference type="PROSITE" id="PS50011"/>
    </source>
</evidence>